<feature type="compositionally biased region" description="Polar residues" evidence="1">
    <location>
        <begin position="59"/>
        <end position="77"/>
    </location>
</feature>
<evidence type="ECO:0000256" key="2">
    <source>
        <dbReference type="SAM" id="SignalP"/>
    </source>
</evidence>
<feature type="signal peptide" evidence="2">
    <location>
        <begin position="1"/>
        <end position="21"/>
    </location>
</feature>
<dbReference type="RefSeq" id="WP_157398617.1">
    <property type="nucleotide sequence ID" value="NZ_WSEL01000006.1"/>
</dbReference>
<feature type="region of interest" description="Disordered" evidence="1">
    <location>
        <begin position="57"/>
        <end position="103"/>
    </location>
</feature>
<keyword evidence="2" id="KW-0732">Signal</keyword>
<reference evidence="3 4" key="1">
    <citation type="submission" date="2019-12" db="EMBL/GenBank/DDBJ databases">
        <authorList>
            <person name="Huq M.A."/>
        </authorList>
    </citation>
    <scope>NUCLEOTIDE SEQUENCE [LARGE SCALE GENOMIC DNA]</scope>
    <source>
        <strain evidence="3 4">MAH-25</strain>
    </source>
</reference>
<name>A0A6N8IUK0_9BURK</name>
<proteinExistence type="predicted"/>
<gene>
    <name evidence="3" type="ORF">GON04_13585</name>
</gene>
<accession>A0A6N8IUK0</accession>
<evidence type="ECO:0000256" key="1">
    <source>
        <dbReference type="SAM" id="MobiDB-lite"/>
    </source>
</evidence>
<keyword evidence="4" id="KW-1185">Reference proteome</keyword>
<organism evidence="3 4">
    <name type="scientific">Ramlibacter pinisoli</name>
    <dbReference type="NCBI Taxonomy" id="2682844"/>
    <lineage>
        <taxon>Bacteria</taxon>
        <taxon>Pseudomonadati</taxon>
        <taxon>Pseudomonadota</taxon>
        <taxon>Betaproteobacteria</taxon>
        <taxon>Burkholderiales</taxon>
        <taxon>Comamonadaceae</taxon>
        <taxon>Ramlibacter</taxon>
    </lineage>
</organism>
<feature type="chain" id="PRO_5027062870" description="DUF4148 domain-containing protein" evidence="2">
    <location>
        <begin position="22"/>
        <end position="103"/>
    </location>
</feature>
<comment type="caution">
    <text evidence="3">The sequence shown here is derived from an EMBL/GenBank/DDBJ whole genome shotgun (WGS) entry which is preliminary data.</text>
</comment>
<sequence>MNKLHIALAATLALGSQFAAAQASVPFEGGQSANAFALGQPLVSATSPRANAAVAVDSRSGQQSEVEQASNRHFTPSRTRDEVRAEAASVGRELGAQAATSFE</sequence>
<evidence type="ECO:0000313" key="4">
    <source>
        <dbReference type="Proteomes" id="UP000469385"/>
    </source>
</evidence>
<evidence type="ECO:0008006" key="5">
    <source>
        <dbReference type="Google" id="ProtNLM"/>
    </source>
</evidence>
<dbReference type="Proteomes" id="UP000469385">
    <property type="component" value="Unassembled WGS sequence"/>
</dbReference>
<dbReference type="EMBL" id="WSEL01000006">
    <property type="protein sequence ID" value="MVQ30488.1"/>
    <property type="molecule type" value="Genomic_DNA"/>
</dbReference>
<evidence type="ECO:0000313" key="3">
    <source>
        <dbReference type="EMBL" id="MVQ30488.1"/>
    </source>
</evidence>
<protein>
    <recommendedName>
        <fullName evidence="5">DUF4148 domain-containing protein</fullName>
    </recommendedName>
</protein>
<dbReference type="AlphaFoldDB" id="A0A6N8IUK0"/>